<dbReference type="STRING" id="100787.A0A0G4M322"/>
<keyword evidence="4" id="KW-1133">Transmembrane helix</keyword>
<feature type="compositionally biased region" description="Basic and acidic residues" evidence="3">
    <location>
        <begin position="62"/>
        <end position="85"/>
    </location>
</feature>
<dbReference type="Proteomes" id="UP000044602">
    <property type="component" value="Unassembled WGS sequence"/>
</dbReference>
<name>A0A0G4M322_VERLO</name>
<feature type="transmembrane region" description="Helical" evidence="4">
    <location>
        <begin position="686"/>
        <end position="710"/>
    </location>
</feature>
<feature type="region of interest" description="Disordered" evidence="3">
    <location>
        <begin position="751"/>
        <end position="830"/>
    </location>
</feature>
<evidence type="ECO:0000256" key="4">
    <source>
        <dbReference type="SAM" id="Phobius"/>
    </source>
</evidence>
<dbReference type="PANTHER" id="PTHR46228">
    <property type="entry name" value="KELCH DOMAIN-CONTAINING PROTEIN"/>
    <property type="match status" value="1"/>
</dbReference>
<feature type="compositionally biased region" description="Acidic residues" evidence="3">
    <location>
        <begin position="86"/>
        <end position="95"/>
    </location>
</feature>
<dbReference type="EMBL" id="CVQH01020840">
    <property type="protein sequence ID" value="CRK28679.1"/>
    <property type="molecule type" value="Genomic_DNA"/>
</dbReference>
<reference evidence="5 6" key="1">
    <citation type="submission" date="2015-05" db="EMBL/GenBank/DDBJ databases">
        <authorList>
            <person name="Wang D.B."/>
            <person name="Wang M."/>
        </authorList>
    </citation>
    <scope>NUCLEOTIDE SEQUENCE [LARGE SCALE GENOMIC DNA]</scope>
    <source>
        <strain evidence="5">VL1</strain>
    </source>
</reference>
<evidence type="ECO:0000256" key="3">
    <source>
        <dbReference type="SAM" id="MobiDB-lite"/>
    </source>
</evidence>
<keyword evidence="4" id="KW-0472">Membrane</keyword>
<proteinExistence type="predicted"/>
<protein>
    <recommendedName>
        <fullName evidence="7">Kelch repeat-containing protein</fullName>
    </recommendedName>
</protein>
<dbReference type="Gene3D" id="2.120.10.80">
    <property type="entry name" value="Kelch-type beta propeller"/>
    <property type="match status" value="2"/>
</dbReference>
<keyword evidence="6" id="KW-1185">Reference proteome</keyword>
<keyword evidence="1" id="KW-0880">Kelch repeat</keyword>
<dbReference type="AlphaFoldDB" id="A0A0G4M322"/>
<gene>
    <name evidence="5" type="ORF">BN1708_015321</name>
</gene>
<dbReference type="SUPFAM" id="SSF117281">
    <property type="entry name" value="Kelch motif"/>
    <property type="match status" value="1"/>
</dbReference>
<dbReference type="Pfam" id="PF24681">
    <property type="entry name" value="Kelch_KLHDC2_KLHL20_DRC7"/>
    <property type="match status" value="1"/>
</dbReference>
<feature type="region of interest" description="Disordered" evidence="3">
    <location>
        <begin position="20"/>
        <end position="113"/>
    </location>
</feature>
<feature type="compositionally biased region" description="Polar residues" evidence="3">
    <location>
        <begin position="617"/>
        <end position="628"/>
    </location>
</feature>
<dbReference type="SUPFAM" id="SSF50965">
    <property type="entry name" value="Galactose oxidase, central domain"/>
    <property type="match status" value="1"/>
</dbReference>
<dbReference type="PANTHER" id="PTHR46228:SF2">
    <property type="entry name" value="KELCH REPEAT PROTEIN (AFU_ORTHOLOGUE AFUA_4G14350)"/>
    <property type="match status" value="1"/>
</dbReference>
<evidence type="ECO:0000313" key="6">
    <source>
        <dbReference type="Proteomes" id="UP000044602"/>
    </source>
</evidence>
<feature type="compositionally biased region" description="Basic and acidic residues" evidence="3">
    <location>
        <begin position="805"/>
        <end position="814"/>
    </location>
</feature>
<organism evidence="5 6">
    <name type="scientific">Verticillium longisporum</name>
    <name type="common">Verticillium dahliae var. longisporum</name>
    <dbReference type="NCBI Taxonomy" id="100787"/>
    <lineage>
        <taxon>Eukaryota</taxon>
        <taxon>Fungi</taxon>
        <taxon>Dikarya</taxon>
        <taxon>Ascomycota</taxon>
        <taxon>Pezizomycotina</taxon>
        <taxon>Sordariomycetes</taxon>
        <taxon>Hypocreomycetidae</taxon>
        <taxon>Glomerellales</taxon>
        <taxon>Plectosphaerellaceae</taxon>
        <taxon>Verticillium</taxon>
    </lineage>
</organism>
<evidence type="ECO:0000313" key="5">
    <source>
        <dbReference type="EMBL" id="CRK28679.1"/>
    </source>
</evidence>
<feature type="compositionally biased region" description="Low complexity" evidence="3">
    <location>
        <begin position="786"/>
        <end position="802"/>
    </location>
</feature>
<accession>A0A0G4M322</accession>
<evidence type="ECO:0008006" key="7">
    <source>
        <dbReference type="Google" id="ProtNLM"/>
    </source>
</evidence>
<keyword evidence="2" id="KW-0677">Repeat</keyword>
<evidence type="ECO:0000256" key="2">
    <source>
        <dbReference type="ARBA" id="ARBA00022737"/>
    </source>
</evidence>
<dbReference type="InterPro" id="IPR011043">
    <property type="entry name" value="Gal_Oxase/kelch_b-propeller"/>
</dbReference>
<dbReference type="InterPro" id="IPR015915">
    <property type="entry name" value="Kelch-typ_b-propeller"/>
</dbReference>
<keyword evidence="4" id="KW-0812">Transmembrane</keyword>
<feature type="region of interest" description="Disordered" evidence="3">
    <location>
        <begin position="612"/>
        <end position="681"/>
    </location>
</feature>
<feature type="compositionally biased region" description="Polar residues" evidence="3">
    <location>
        <begin position="644"/>
        <end position="655"/>
    </location>
</feature>
<sequence>MPASMVGNIKKGRQSVFKEVGLDDDLSDDGSQAGPTSPRADWKASLVSEKEFGAITSLPTKRQRDDDVHDSGRQSDRDTGGQSHDENDDGRDEDSENKHEDQQSSRPERRRSWYTKLAAGYKRPRIKTVATAPPSSVSSLQRFTVIALLIAVVFPAFNYRSGSKKIEVGVEAGVIQTRQTSPTDVCTRWAHQGECPASFAQINGTLYIYGGQAKTRGDQEFNTWNKNFLTLDLQNSWGIDEPKLTGLEIPDGPPAVSLGYLWQDYDNLYLYGGQFADNVDDGSGEPQYATPDPMALWRYDIKNKEWSSFDDPRTSAGNYSTQSDIPVQRAAEGAGLSVPELGLSWYFGGHLDVATTRGWSIQIARLFLSSLLEWTHPGFANTGVDTLHSSGAGEGGTYRNITEGGTQGGENFPERADAVLIFVPGWGKRGVLIGLGGGANEQLTENMEKLDVFDIETSEWYNQETSGDKPPVRVNPCAVVASAPDASSFQIYLFGGQDLATGNQTQYNDMYILTIPAFHWIRVDNGDSSSVPAPRAGHTCTMRDGQMILVGGYVGEDISCDSPGIYVFNASSLQWADKFNAGDHDADISSDNLVLANSWGYRVPEPVQKVIGGNADGSATLTTPSSGPATDGPFATGKPPVFTITESGATATITQPAPGATGGNANTPSEGDNSGDDNGSDSNPGLIAAGIIAGIFALLAAYLGWCAWLYRRQVAAYKQHLAVANRYHGASNASFGLGGGAFGGLLGRGRSGRGHNRDTSTASDESFGWVGPGKEPKWMPDELTPGSNSGTTAGGSSSAAGGFARKSEDVRSGRTGDGTSRGAQTDCDSISSMEALLEGQEPSFFSVVMGPRRALRVVNGAEDTR</sequence>
<feature type="compositionally biased region" description="Basic and acidic residues" evidence="3">
    <location>
        <begin position="96"/>
        <end position="111"/>
    </location>
</feature>
<evidence type="ECO:0000256" key="1">
    <source>
        <dbReference type="ARBA" id="ARBA00022441"/>
    </source>
</evidence>